<dbReference type="EMBL" id="FWWW01000077">
    <property type="protein sequence ID" value="SMB97909.1"/>
    <property type="molecule type" value="Genomic_DNA"/>
</dbReference>
<dbReference type="InterPro" id="IPR023606">
    <property type="entry name" value="CoA-Trfase_III_dom_1_sf"/>
</dbReference>
<name>A0A1W1VX02_9BACT</name>
<dbReference type="Gene3D" id="3.30.1540.10">
    <property type="entry name" value="formyl-coa transferase, domain 3"/>
    <property type="match status" value="1"/>
</dbReference>
<proteinExistence type="predicted"/>
<reference evidence="2 3" key="1">
    <citation type="submission" date="2017-04" db="EMBL/GenBank/DDBJ databases">
        <authorList>
            <person name="Afonso C.L."/>
            <person name="Miller P.J."/>
            <person name="Scott M.A."/>
            <person name="Spackman E."/>
            <person name="Goraichik I."/>
            <person name="Dimitrov K.M."/>
            <person name="Suarez D.L."/>
            <person name="Swayne D.E."/>
        </authorList>
    </citation>
    <scope>NUCLEOTIDE SEQUENCE [LARGE SCALE GENOMIC DNA]</scope>
    <source>
        <strain evidence="2 3">DSM 11622</strain>
    </source>
</reference>
<dbReference type="InterPro" id="IPR050483">
    <property type="entry name" value="CoA-transferase_III_domain"/>
</dbReference>
<evidence type="ECO:0000313" key="2">
    <source>
        <dbReference type="EMBL" id="SMB97909.1"/>
    </source>
</evidence>
<dbReference type="PANTHER" id="PTHR48207:SF3">
    <property type="entry name" value="SUCCINATE--HYDROXYMETHYLGLUTARATE COA-TRANSFERASE"/>
    <property type="match status" value="1"/>
</dbReference>
<dbReference type="Pfam" id="PF02515">
    <property type="entry name" value="CoA_transf_3"/>
    <property type="match status" value="1"/>
</dbReference>
<protein>
    <submittedName>
        <fullName evidence="2">L-carnitine dehydratase/bile acid-inducible protein F</fullName>
    </submittedName>
</protein>
<dbReference type="AlphaFoldDB" id="A0A1W1VX02"/>
<organism evidence="2 3">
    <name type="scientific">Hymenobacter roseosalivarius DSM 11622</name>
    <dbReference type="NCBI Taxonomy" id="645990"/>
    <lineage>
        <taxon>Bacteria</taxon>
        <taxon>Pseudomonadati</taxon>
        <taxon>Bacteroidota</taxon>
        <taxon>Cytophagia</taxon>
        <taxon>Cytophagales</taxon>
        <taxon>Hymenobacteraceae</taxon>
        <taxon>Hymenobacter</taxon>
    </lineage>
</organism>
<dbReference type="Proteomes" id="UP000192266">
    <property type="component" value="Unassembled WGS sequence"/>
</dbReference>
<dbReference type="PANTHER" id="PTHR48207">
    <property type="entry name" value="SUCCINATE--HYDROXYMETHYLGLUTARATE COA-TRANSFERASE"/>
    <property type="match status" value="1"/>
</dbReference>
<keyword evidence="3" id="KW-1185">Reference proteome</keyword>
<dbReference type="SUPFAM" id="SSF89796">
    <property type="entry name" value="CoA-transferase family III (CaiB/BaiF)"/>
    <property type="match status" value="1"/>
</dbReference>
<dbReference type="STRING" id="645990.SAMN00120144_2271"/>
<dbReference type="Gene3D" id="3.40.50.10540">
    <property type="entry name" value="Crotonobetainyl-coa:carnitine coa-transferase, domain 1"/>
    <property type="match status" value="1"/>
</dbReference>
<dbReference type="InterPro" id="IPR003673">
    <property type="entry name" value="CoA-Trfase_fam_III"/>
</dbReference>
<dbReference type="RefSeq" id="WP_234997286.1">
    <property type="nucleotide sequence ID" value="NZ_FWWW01000077.1"/>
</dbReference>
<sequence>MSLPPEKAPQPFAGLFVLELASVLAGPQVGQFFAELGATVLKIEAPAGDVTRTWKTPAETSDTDISAYFAASNWGKQSVVLDLTTPPGRASIRRLAARADIVLASYKPGDAEKLGADFATLSADNPRLIYGHLTGYGPDTNRAGYDAVLQAETGFMHLNGPPGTEPLKMPVALMDLLAAHQLKEGLLTALYQRAHTGRGVLVQVSLLDSALASLANQAATWLVTGHDPRPLGSGHPSIVPYGTVYRAADGRHLVLAVGSDRQFELLCAALARPEWASDPRFHTNAMRVTHRAGLEALLTHRIGEVNGEKLLQTLESRAVPAGAVRTVSEALTSESAERMILPPTPDFPHAGLRTVAFQSNTWKPVPALTGPSHLAQHQAENGLPALIG</sequence>
<evidence type="ECO:0000256" key="1">
    <source>
        <dbReference type="ARBA" id="ARBA00022679"/>
    </source>
</evidence>
<dbReference type="GO" id="GO:0008410">
    <property type="term" value="F:CoA-transferase activity"/>
    <property type="evidence" value="ECO:0007669"/>
    <property type="project" value="TreeGrafter"/>
</dbReference>
<accession>A0A1W1VX02</accession>
<evidence type="ECO:0000313" key="3">
    <source>
        <dbReference type="Proteomes" id="UP000192266"/>
    </source>
</evidence>
<dbReference type="InterPro" id="IPR044855">
    <property type="entry name" value="CoA-Trfase_III_dom3_sf"/>
</dbReference>
<gene>
    <name evidence="2" type="ORF">SAMN00120144_2271</name>
</gene>
<keyword evidence="1" id="KW-0808">Transferase</keyword>